<dbReference type="Pfam" id="PF05960">
    <property type="entry name" value="DUF885"/>
    <property type="match status" value="1"/>
</dbReference>
<evidence type="ECO:0000313" key="3">
    <source>
        <dbReference type="Proteomes" id="UP001595892"/>
    </source>
</evidence>
<name>A0ABV9NEX9_9GAMM</name>
<organism evidence="2 3">
    <name type="scientific">Coralloluteibacterium thermophilum</name>
    <dbReference type="NCBI Taxonomy" id="2707049"/>
    <lineage>
        <taxon>Bacteria</taxon>
        <taxon>Pseudomonadati</taxon>
        <taxon>Pseudomonadota</taxon>
        <taxon>Gammaproteobacteria</taxon>
        <taxon>Lysobacterales</taxon>
        <taxon>Lysobacteraceae</taxon>
        <taxon>Coralloluteibacterium</taxon>
    </lineage>
</organism>
<dbReference type="Proteomes" id="UP001595892">
    <property type="component" value="Unassembled WGS sequence"/>
</dbReference>
<dbReference type="EMBL" id="JBHSGG010000002">
    <property type="protein sequence ID" value="MFC4726917.1"/>
    <property type="molecule type" value="Genomic_DNA"/>
</dbReference>
<reference evidence="3" key="1">
    <citation type="journal article" date="2019" name="Int. J. Syst. Evol. Microbiol.">
        <title>The Global Catalogue of Microorganisms (GCM) 10K type strain sequencing project: providing services to taxonomists for standard genome sequencing and annotation.</title>
        <authorList>
            <consortium name="The Broad Institute Genomics Platform"/>
            <consortium name="The Broad Institute Genome Sequencing Center for Infectious Disease"/>
            <person name="Wu L."/>
            <person name="Ma J."/>
        </authorList>
    </citation>
    <scope>NUCLEOTIDE SEQUENCE [LARGE SCALE GENOMIC DNA]</scope>
    <source>
        <strain evidence="3">CGMCC 1.13574</strain>
    </source>
</reference>
<feature type="chain" id="PRO_5046910523" evidence="1">
    <location>
        <begin position="20"/>
        <end position="608"/>
    </location>
</feature>
<dbReference type="InterPro" id="IPR010281">
    <property type="entry name" value="DUF885"/>
</dbReference>
<dbReference type="PANTHER" id="PTHR33361">
    <property type="entry name" value="GLR0591 PROTEIN"/>
    <property type="match status" value="1"/>
</dbReference>
<proteinExistence type="predicted"/>
<evidence type="ECO:0000313" key="2">
    <source>
        <dbReference type="EMBL" id="MFC4726917.1"/>
    </source>
</evidence>
<sequence>MPLAAAALALVHAAAPALAATAEPDVHVVVDRQYTDVLGTLPQTVSLLGLPGADEAASRLDDVSPSRREVLRRVLHDNHRELLALDRDRIVGQQRWTYDSAVWMYARQAELMQPDWAVAWLPLAGVYAVDHLFGIPSTLPQFLAEQHAIRDVGTADAYVRRLRAVPVQLDQVGENVDLQKRHGVVPPRVALEGLAAQIRSLIAAEPADSLFVTSMARRLDAVADIDAGTRARLLADAEQAVRDAVHPGYARLLDRVESLIEDAANQGVWALPGGDAWYDAALRWNTSTDLDAEAIHALGLQEVARIEAAMDGILRGIGLEAGTVAERVQRLQRDPAHGYPDTPEGREAVIRDIRAALARLDPHLDAYFGIRPTQPLDVQPVPAYAEATAPGGYYYPPALDGSRPGVFYINLGSIEDHARWALPTLAYHEGAPGHHFQIAIGQSLEALPLIRRTLNPSAFTEGWALYAEQLVAEMGLYADDPLGDLGRLQAEMFRSVRLVVDTGLHRKRWSREQAMDYMRGKTGMNENDVRIEIDRYLVQPGQACSYKVGHLKMVELRERARTALGDRFDIRAFHDLVLGNGALPLAVVENAVDEWIAAQTAAPAAEGG</sequence>
<keyword evidence="3" id="KW-1185">Reference proteome</keyword>
<feature type="signal peptide" evidence="1">
    <location>
        <begin position="1"/>
        <end position="19"/>
    </location>
</feature>
<accession>A0ABV9NEX9</accession>
<dbReference type="PANTHER" id="PTHR33361:SF2">
    <property type="entry name" value="DUF885 DOMAIN-CONTAINING PROTEIN"/>
    <property type="match status" value="1"/>
</dbReference>
<protein>
    <submittedName>
        <fullName evidence="2">DUF885 domain-containing protein</fullName>
    </submittedName>
</protein>
<comment type="caution">
    <text evidence="2">The sequence shown here is derived from an EMBL/GenBank/DDBJ whole genome shotgun (WGS) entry which is preliminary data.</text>
</comment>
<keyword evidence="1" id="KW-0732">Signal</keyword>
<gene>
    <name evidence="2" type="ORF">ACFO3Q_01820</name>
</gene>
<evidence type="ECO:0000256" key="1">
    <source>
        <dbReference type="SAM" id="SignalP"/>
    </source>
</evidence>